<dbReference type="PRINTS" id="PR00169">
    <property type="entry name" value="KCHANNEL"/>
</dbReference>
<evidence type="ECO:0000313" key="12">
    <source>
        <dbReference type="Proteomes" id="UP000546642"/>
    </source>
</evidence>
<feature type="compositionally biased region" description="Basic and acidic residues" evidence="8">
    <location>
        <begin position="235"/>
        <end position="249"/>
    </location>
</feature>
<dbReference type="GO" id="GO:0008076">
    <property type="term" value="C:voltage-gated potassium channel complex"/>
    <property type="evidence" value="ECO:0007669"/>
    <property type="project" value="InterPro"/>
</dbReference>
<evidence type="ECO:0000313" key="11">
    <source>
        <dbReference type="EMBL" id="MBB6171551.1"/>
    </source>
</evidence>
<keyword evidence="4 9" id="KW-1133">Transmembrane helix</keyword>
<keyword evidence="2" id="KW-0813">Transport</keyword>
<keyword evidence="5" id="KW-0406">Ion transport</keyword>
<dbReference type="GO" id="GO:0001508">
    <property type="term" value="P:action potential"/>
    <property type="evidence" value="ECO:0007669"/>
    <property type="project" value="TreeGrafter"/>
</dbReference>
<dbReference type="InterPro" id="IPR013099">
    <property type="entry name" value="K_chnl_dom"/>
</dbReference>
<dbReference type="InterPro" id="IPR028325">
    <property type="entry name" value="VG_K_chnl"/>
</dbReference>
<keyword evidence="3 9" id="KW-0812">Transmembrane</keyword>
<dbReference type="GO" id="GO:0005249">
    <property type="term" value="F:voltage-gated potassium channel activity"/>
    <property type="evidence" value="ECO:0007669"/>
    <property type="project" value="InterPro"/>
</dbReference>
<gene>
    <name evidence="11" type="ORF">HNR23_001611</name>
</gene>
<evidence type="ECO:0000256" key="7">
    <source>
        <dbReference type="ARBA" id="ARBA00023303"/>
    </source>
</evidence>
<proteinExistence type="predicted"/>
<organism evidence="11 12">
    <name type="scientific">Nocardiopsis mwathae</name>
    <dbReference type="NCBI Taxonomy" id="1472723"/>
    <lineage>
        <taxon>Bacteria</taxon>
        <taxon>Bacillati</taxon>
        <taxon>Actinomycetota</taxon>
        <taxon>Actinomycetes</taxon>
        <taxon>Streptosporangiales</taxon>
        <taxon>Nocardiopsidaceae</taxon>
        <taxon>Nocardiopsis</taxon>
    </lineage>
</organism>
<evidence type="ECO:0000256" key="8">
    <source>
        <dbReference type="SAM" id="MobiDB-lite"/>
    </source>
</evidence>
<dbReference type="PANTHER" id="PTHR11537:SF254">
    <property type="entry name" value="POTASSIUM VOLTAGE-GATED CHANNEL PROTEIN SHAB"/>
    <property type="match status" value="1"/>
</dbReference>
<feature type="domain" description="Potassium channel" evidence="10">
    <location>
        <begin position="130"/>
        <end position="205"/>
    </location>
</feature>
<keyword evidence="7 11" id="KW-0407">Ion channel</keyword>
<feature type="transmembrane region" description="Helical" evidence="9">
    <location>
        <begin position="150"/>
        <end position="169"/>
    </location>
</feature>
<comment type="subcellular location">
    <subcellularLocation>
        <location evidence="1">Membrane</location>
        <topology evidence="1">Multi-pass membrane protein</topology>
    </subcellularLocation>
</comment>
<dbReference type="Proteomes" id="UP000546642">
    <property type="component" value="Unassembled WGS sequence"/>
</dbReference>
<dbReference type="Gene3D" id="1.10.287.70">
    <property type="match status" value="1"/>
</dbReference>
<keyword evidence="12" id="KW-1185">Reference proteome</keyword>
<dbReference type="PANTHER" id="PTHR11537">
    <property type="entry name" value="VOLTAGE-GATED POTASSIUM CHANNEL"/>
    <property type="match status" value="1"/>
</dbReference>
<feature type="transmembrane region" description="Helical" evidence="9">
    <location>
        <begin position="17"/>
        <end position="35"/>
    </location>
</feature>
<feature type="transmembrane region" description="Helical" evidence="9">
    <location>
        <begin position="50"/>
        <end position="68"/>
    </location>
</feature>
<evidence type="ECO:0000256" key="6">
    <source>
        <dbReference type="ARBA" id="ARBA00023136"/>
    </source>
</evidence>
<evidence type="ECO:0000259" key="10">
    <source>
        <dbReference type="Pfam" id="PF07885"/>
    </source>
</evidence>
<feature type="region of interest" description="Disordered" evidence="8">
    <location>
        <begin position="235"/>
        <end position="273"/>
    </location>
</feature>
<dbReference type="EMBL" id="JACHDS010000001">
    <property type="protein sequence ID" value="MBB6171551.1"/>
    <property type="molecule type" value="Genomic_DNA"/>
</dbReference>
<sequence length="273" mass="29362">MSNGDDALARWQRNTEIPLAVAALVFLAAYAWPILDPGLPQAWVDICDATTWVIWGLMVADFAVRLGIAPRRLAFLRANLFDLAIIVAPFLRPLKLLRLITVVSVLNRRLTVTLRRHVALYAVSVSSLVVFVGALAILETERGVPGANITTFDEALWWTLVTITTVGYGDHFPVTTHGRMIAVGLFIGGISLLGVVTGTVASWFTEKVEDSQRAALATQEQVALLTAEVRALRTELAERGEGQDREQSRGRLGAGERSAAPVGEGRAGAPGGG</sequence>
<feature type="transmembrane region" description="Helical" evidence="9">
    <location>
        <begin position="181"/>
        <end position="204"/>
    </location>
</feature>
<reference evidence="11 12" key="1">
    <citation type="submission" date="2020-08" db="EMBL/GenBank/DDBJ databases">
        <title>Sequencing the genomes of 1000 actinobacteria strains.</title>
        <authorList>
            <person name="Klenk H.-P."/>
        </authorList>
    </citation>
    <scope>NUCLEOTIDE SEQUENCE [LARGE SCALE GENOMIC DNA]</scope>
    <source>
        <strain evidence="11 12">DSM 46659</strain>
    </source>
</reference>
<dbReference type="SUPFAM" id="SSF81324">
    <property type="entry name" value="Voltage-gated potassium channels"/>
    <property type="match status" value="1"/>
</dbReference>
<name>A0A7W9YI04_9ACTN</name>
<dbReference type="RefSeq" id="WP_184074805.1">
    <property type="nucleotide sequence ID" value="NZ_JACHDS010000001.1"/>
</dbReference>
<comment type="caution">
    <text evidence="11">The sequence shown here is derived from an EMBL/GenBank/DDBJ whole genome shotgun (WGS) entry which is preliminary data.</text>
</comment>
<evidence type="ECO:0000256" key="2">
    <source>
        <dbReference type="ARBA" id="ARBA00022448"/>
    </source>
</evidence>
<dbReference type="Gene3D" id="1.20.5.110">
    <property type="match status" value="1"/>
</dbReference>
<evidence type="ECO:0000256" key="9">
    <source>
        <dbReference type="SAM" id="Phobius"/>
    </source>
</evidence>
<protein>
    <submittedName>
        <fullName evidence="11">Voltage-gated potassium channel</fullName>
    </submittedName>
</protein>
<evidence type="ECO:0000256" key="1">
    <source>
        <dbReference type="ARBA" id="ARBA00004141"/>
    </source>
</evidence>
<accession>A0A7W9YI04</accession>
<feature type="transmembrane region" description="Helical" evidence="9">
    <location>
        <begin position="118"/>
        <end position="138"/>
    </location>
</feature>
<dbReference type="Pfam" id="PF07885">
    <property type="entry name" value="Ion_trans_2"/>
    <property type="match status" value="1"/>
</dbReference>
<evidence type="ECO:0000256" key="4">
    <source>
        <dbReference type="ARBA" id="ARBA00022989"/>
    </source>
</evidence>
<keyword evidence="6 9" id="KW-0472">Membrane</keyword>
<evidence type="ECO:0000256" key="3">
    <source>
        <dbReference type="ARBA" id="ARBA00022692"/>
    </source>
</evidence>
<evidence type="ECO:0000256" key="5">
    <source>
        <dbReference type="ARBA" id="ARBA00023065"/>
    </source>
</evidence>
<dbReference type="AlphaFoldDB" id="A0A7W9YI04"/>